<keyword evidence="8" id="KW-1185">Reference proteome</keyword>
<accession>A0AAV7E7U2</accession>
<keyword evidence="3 6" id="KW-0732">Signal</keyword>
<feature type="signal peptide" evidence="6">
    <location>
        <begin position="1"/>
        <end position="33"/>
    </location>
</feature>
<keyword evidence="4" id="KW-0378">Hydrolase</keyword>
<dbReference type="Pfam" id="PF05577">
    <property type="entry name" value="Peptidase_S28"/>
    <property type="match status" value="1"/>
</dbReference>
<dbReference type="EMBL" id="JAINDJ010000006">
    <property type="protein sequence ID" value="KAG9443562.1"/>
    <property type="molecule type" value="Genomic_DNA"/>
</dbReference>
<dbReference type="Gene3D" id="1.20.120.980">
    <property type="entry name" value="Serine carboxypeptidase S28, SKS domain"/>
    <property type="match status" value="1"/>
</dbReference>
<dbReference type="InterPro" id="IPR029058">
    <property type="entry name" value="AB_hydrolase_fold"/>
</dbReference>
<evidence type="ECO:0000256" key="3">
    <source>
        <dbReference type="ARBA" id="ARBA00022729"/>
    </source>
</evidence>
<dbReference type="SUPFAM" id="SSF53474">
    <property type="entry name" value="alpha/beta-Hydrolases"/>
    <property type="match status" value="1"/>
</dbReference>
<sequence>MIIVLLDGGPMAVRVMLLSWMTTFLLLPTCLSATPPYFPNLGVFFGGSSEAFNFTDFEIFNYTQTLDHFTFRPRSGLTFQQRYAVNSRYWGGANSSSPIFVHTGGEAPLFAGISTTGFFTDNAPHFRALLVYIEHRYYGESVPFGSREEAYRNSTTLGYFNSAQALADYVELITYLKRTLSAENCPVIAAGGSYAGLLAAWLRLKYPHIVYGALASSAPILYFDDTTPIDGYYLIATNDYRQISENCFGVIKQSWSEIDRIATLPNGLNILSTKFMTCSVLGKAVELKAYLKQIYTISAQYDYPPHYPVQQICSAIDGAPQDSDILGKIFAAVVAIKGKRPCYDVFESYFPPSVLDGWTWQACSEMVFPLYCDAKKTMFEESHIDLQGFSEFCRKAFGATPRPHWIATEFGGHGMKSVLQKFGSNIIFSNGLRDPYSSGGVLQNISDSIVAVYTEQGAHCLDLFPSSPDAPEWLISQRMAEVKIIEGWLQHYYAMD</sequence>
<keyword evidence="2" id="KW-0645">Protease</keyword>
<dbReference type="GO" id="GO:0006508">
    <property type="term" value="P:proteolysis"/>
    <property type="evidence" value="ECO:0007669"/>
    <property type="project" value="UniProtKB-KW"/>
</dbReference>
<reference evidence="7 8" key="1">
    <citation type="submission" date="2021-07" db="EMBL/GenBank/DDBJ databases">
        <title>The Aristolochia fimbriata genome: insights into angiosperm evolution, floral development and chemical biosynthesis.</title>
        <authorList>
            <person name="Jiao Y."/>
        </authorList>
    </citation>
    <scope>NUCLEOTIDE SEQUENCE [LARGE SCALE GENOMIC DNA]</scope>
    <source>
        <strain evidence="7">IBCAS-2021</strain>
        <tissue evidence="7">Leaf</tissue>
    </source>
</reference>
<evidence type="ECO:0000256" key="2">
    <source>
        <dbReference type="ARBA" id="ARBA00022670"/>
    </source>
</evidence>
<evidence type="ECO:0000313" key="8">
    <source>
        <dbReference type="Proteomes" id="UP000825729"/>
    </source>
</evidence>
<evidence type="ECO:0000256" key="4">
    <source>
        <dbReference type="ARBA" id="ARBA00022801"/>
    </source>
</evidence>
<evidence type="ECO:0008006" key="9">
    <source>
        <dbReference type="Google" id="ProtNLM"/>
    </source>
</evidence>
<evidence type="ECO:0000256" key="1">
    <source>
        <dbReference type="ARBA" id="ARBA00011079"/>
    </source>
</evidence>
<dbReference type="AlphaFoldDB" id="A0AAV7E7U2"/>
<comment type="caution">
    <text evidence="7">The sequence shown here is derived from an EMBL/GenBank/DDBJ whole genome shotgun (WGS) entry which is preliminary data.</text>
</comment>
<evidence type="ECO:0000256" key="6">
    <source>
        <dbReference type="SAM" id="SignalP"/>
    </source>
</evidence>
<gene>
    <name evidence="7" type="ORF">H6P81_014902</name>
</gene>
<dbReference type="Gene3D" id="3.40.50.1820">
    <property type="entry name" value="alpha/beta hydrolase"/>
    <property type="match status" value="1"/>
</dbReference>
<protein>
    <recommendedName>
        <fullName evidence="9">Lysosomal Pro-X carboxypeptidase</fullName>
    </recommendedName>
</protein>
<dbReference type="GO" id="GO:0008239">
    <property type="term" value="F:dipeptidyl-peptidase activity"/>
    <property type="evidence" value="ECO:0007669"/>
    <property type="project" value="TreeGrafter"/>
</dbReference>
<dbReference type="InterPro" id="IPR008758">
    <property type="entry name" value="Peptidase_S28"/>
</dbReference>
<dbReference type="PANTHER" id="PTHR11010:SF78">
    <property type="entry name" value="LYSOSOMAL PRO-X CARBOXYPEPTIDASE"/>
    <property type="match status" value="1"/>
</dbReference>
<keyword evidence="5" id="KW-0325">Glycoprotein</keyword>
<comment type="similarity">
    <text evidence="1">Belongs to the peptidase S28 family.</text>
</comment>
<dbReference type="Proteomes" id="UP000825729">
    <property type="component" value="Unassembled WGS sequence"/>
</dbReference>
<proteinExistence type="inferred from homology"/>
<feature type="chain" id="PRO_5043854599" description="Lysosomal Pro-X carboxypeptidase" evidence="6">
    <location>
        <begin position="34"/>
        <end position="496"/>
    </location>
</feature>
<dbReference type="PANTHER" id="PTHR11010">
    <property type="entry name" value="PROTEASE S28 PRO-X CARBOXYPEPTIDASE-RELATED"/>
    <property type="match status" value="1"/>
</dbReference>
<evidence type="ECO:0000256" key="5">
    <source>
        <dbReference type="ARBA" id="ARBA00023180"/>
    </source>
</evidence>
<organism evidence="7 8">
    <name type="scientific">Aristolochia fimbriata</name>
    <name type="common">White veined hardy Dutchman's pipe vine</name>
    <dbReference type="NCBI Taxonomy" id="158543"/>
    <lineage>
        <taxon>Eukaryota</taxon>
        <taxon>Viridiplantae</taxon>
        <taxon>Streptophyta</taxon>
        <taxon>Embryophyta</taxon>
        <taxon>Tracheophyta</taxon>
        <taxon>Spermatophyta</taxon>
        <taxon>Magnoliopsida</taxon>
        <taxon>Magnoliidae</taxon>
        <taxon>Piperales</taxon>
        <taxon>Aristolochiaceae</taxon>
        <taxon>Aristolochia</taxon>
    </lineage>
</organism>
<dbReference type="InterPro" id="IPR042269">
    <property type="entry name" value="Ser_carbopepase_S28_SKS"/>
</dbReference>
<dbReference type="GO" id="GO:0070008">
    <property type="term" value="F:serine-type exopeptidase activity"/>
    <property type="evidence" value="ECO:0007669"/>
    <property type="project" value="InterPro"/>
</dbReference>
<name>A0AAV7E7U2_ARIFI</name>
<evidence type="ECO:0000313" key="7">
    <source>
        <dbReference type="EMBL" id="KAG9443562.1"/>
    </source>
</evidence>